<dbReference type="GO" id="GO:0005544">
    <property type="term" value="F:calcium-dependent phospholipid binding"/>
    <property type="evidence" value="ECO:0007669"/>
    <property type="project" value="UniProtKB-KW"/>
</dbReference>
<dbReference type="InterPro" id="IPR037104">
    <property type="entry name" value="Annexin_sf"/>
</dbReference>
<comment type="similarity">
    <text evidence="1 6">Belongs to the annexin family.</text>
</comment>
<evidence type="ECO:0000313" key="7">
    <source>
        <dbReference type="Ensembl" id="ENSEBUP00000011517.1"/>
    </source>
</evidence>
<evidence type="ECO:0000256" key="3">
    <source>
        <dbReference type="ARBA" id="ARBA00022837"/>
    </source>
</evidence>
<dbReference type="GO" id="GO:0005634">
    <property type="term" value="C:nucleus"/>
    <property type="evidence" value="ECO:0007669"/>
    <property type="project" value="TreeGrafter"/>
</dbReference>
<dbReference type="PRINTS" id="PR00196">
    <property type="entry name" value="ANNEXIN"/>
</dbReference>
<keyword evidence="2 6" id="KW-0677">Repeat</keyword>
<dbReference type="GO" id="GO:0012506">
    <property type="term" value="C:vesicle membrane"/>
    <property type="evidence" value="ECO:0007669"/>
    <property type="project" value="TreeGrafter"/>
</dbReference>
<dbReference type="GO" id="GO:0005509">
    <property type="term" value="F:calcium ion binding"/>
    <property type="evidence" value="ECO:0007669"/>
    <property type="project" value="InterPro"/>
</dbReference>
<dbReference type="GeneTree" id="ENSGT00940000155221"/>
<comment type="domain">
    <text evidence="6">A pair of annexin repeats may form one binding site for calcium and phospholipid.</text>
</comment>
<dbReference type="PROSITE" id="PS51897">
    <property type="entry name" value="ANNEXIN_2"/>
    <property type="match status" value="3"/>
</dbReference>
<dbReference type="FunFam" id="1.10.220.10:FF:000003">
    <property type="entry name" value="Annexin"/>
    <property type="match status" value="1"/>
</dbReference>
<dbReference type="PANTHER" id="PTHR10502:SF177">
    <property type="entry name" value="ANNEXIN B10"/>
    <property type="match status" value="1"/>
</dbReference>
<dbReference type="GO" id="GO:0005886">
    <property type="term" value="C:plasma membrane"/>
    <property type="evidence" value="ECO:0007669"/>
    <property type="project" value="TreeGrafter"/>
</dbReference>
<dbReference type="Pfam" id="PF00191">
    <property type="entry name" value="Annexin"/>
    <property type="match status" value="3"/>
</dbReference>
<dbReference type="PROSITE" id="PS00223">
    <property type="entry name" value="ANNEXIN_1"/>
    <property type="match status" value="1"/>
</dbReference>
<keyword evidence="8" id="KW-1185">Reference proteome</keyword>
<dbReference type="SMART" id="SM00335">
    <property type="entry name" value="ANX"/>
    <property type="match status" value="3"/>
</dbReference>
<dbReference type="PANTHER" id="PTHR10502">
    <property type="entry name" value="ANNEXIN"/>
    <property type="match status" value="1"/>
</dbReference>
<dbReference type="FunFam" id="1.10.220.10:FF:000007">
    <property type="entry name" value="Annexin"/>
    <property type="match status" value="1"/>
</dbReference>
<proteinExistence type="inferred from homology"/>
<protein>
    <recommendedName>
        <fullName evidence="6">Annexin</fullName>
    </recommendedName>
</protein>
<sequence length="273" mass="30879">MKSRMFVRSAMANMTIEDGNEELTLPVDVCQGVVFQDAGFQPETDAAELHAALQVKGCDESKIISILTKRSNSQRRQVADAYQKAFSKDLSVDLKKQLKGGLEDVVLGLLKHPSQFDADELYRSMKGLGTDEDSLIEILVSRTNQQIRHAAKIFEITYKHDLVKMIRSDTSGEFRKLMETLAQAERCEMEPLSNDQAEMDARTLYQDIIQKKGTNLETFIQIFSLRSIPNLKKVMQCYKGLSNNPLDVDINKEVKNKDVRKTLVGLGKMPNQF</sequence>
<reference evidence="7" key="1">
    <citation type="submission" date="2025-05" db="UniProtKB">
        <authorList>
            <consortium name="Ensembl"/>
        </authorList>
    </citation>
    <scope>IDENTIFICATION</scope>
</reference>
<keyword evidence="3 6" id="KW-0106">Calcium</keyword>
<evidence type="ECO:0000313" key="8">
    <source>
        <dbReference type="Proteomes" id="UP000694388"/>
    </source>
</evidence>
<evidence type="ECO:0000256" key="4">
    <source>
        <dbReference type="ARBA" id="ARBA00023216"/>
    </source>
</evidence>
<organism evidence="7 8">
    <name type="scientific">Eptatretus burgeri</name>
    <name type="common">Inshore hagfish</name>
    <dbReference type="NCBI Taxonomy" id="7764"/>
    <lineage>
        <taxon>Eukaryota</taxon>
        <taxon>Metazoa</taxon>
        <taxon>Chordata</taxon>
        <taxon>Craniata</taxon>
        <taxon>Vertebrata</taxon>
        <taxon>Cyclostomata</taxon>
        <taxon>Myxini</taxon>
        <taxon>Myxiniformes</taxon>
        <taxon>Myxinidae</taxon>
        <taxon>Eptatretinae</taxon>
        <taxon>Eptatretus</taxon>
    </lineage>
</organism>
<dbReference type="Gene3D" id="1.10.220.10">
    <property type="entry name" value="Annexin"/>
    <property type="match status" value="3"/>
</dbReference>
<keyword evidence="4 6" id="KW-0041">Annexin</keyword>
<dbReference type="Ensembl" id="ENSEBUT00000012088.1">
    <property type="protein sequence ID" value="ENSEBUP00000011517.1"/>
    <property type="gene ID" value="ENSEBUG00000007369.1"/>
</dbReference>
<dbReference type="InterPro" id="IPR018502">
    <property type="entry name" value="Annexin_repeat"/>
</dbReference>
<name>A0A8C4Q939_EPTBU</name>
<dbReference type="InterPro" id="IPR001464">
    <property type="entry name" value="Annexin"/>
</dbReference>
<dbReference type="GO" id="GO:0005737">
    <property type="term" value="C:cytoplasm"/>
    <property type="evidence" value="ECO:0007669"/>
    <property type="project" value="TreeGrafter"/>
</dbReference>
<dbReference type="AlphaFoldDB" id="A0A8C4Q939"/>
<dbReference type="GO" id="GO:0001786">
    <property type="term" value="F:phosphatidylserine binding"/>
    <property type="evidence" value="ECO:0007669"/>
    <property type="project" value="TreeGrafter"/>
</dbReference>
<dbReference type="SUPFAM" id="SSF47874">
    <property type="entry name" value="Annexin"/>
    <property type="match status" value="1"/>
</dbReference>
<evidence type="ECO:0000256" key="1">
    <source>
        <dbReference type="ARBA" id="ARBA00007831"/>
    </source>
</evidence>
<evidence type="ECO:0000256" key="6">
    <source>
        <dbReference type="RuleBase" id="RU003540"/>
    </source>
</evidence>
<evidence type="ECO:0000256" key="5">
    <source>
        <dbReference type="ARBA" id="ARBA00023302"/>
    </source>
</evidence>
<evidence type="ECO:0000256" key="2">
    <source>
        <dbReference type="ARBA" id="ARBA00022737"/>
    </source>
</evidence>
<keyword evidence="5 6" id="KW-0111">Calcium/phospholipid-binding</keyword>
<dbReference type="Proteomes" id="UP000694388">
    <property type="component" value="Unplaced"/>
</dbReference>
<dbReference type="Ensembl" id="ENSEBUT00000012111.1">
    <property type="protein sequence ID" value="ENSEBUP00000011540.1"/>
    <property type="gene ID" value="ENSEBUG00000007369.1"/>
</dbReference>
<dbReference type="InterPro" id="IPR018252">
    <property type="entry name" value="Annexin_repeat_CS"/>
</dbReference>
<accession>A0A8C4Q939</accession>